<dbReference type="Gene3D" id="3.30.110.70">
    <property type="entry name" value="Hypothetical protein apc22750. Chain B"/>
    <property type="match status" value="1"/>
</dbReference>
<comment type="caution">
    <text evidence="3">The sequence shown here is derived from an EMBL/GenBank/DDBJ whole genome shotgun (WGS) entry which is preliminary data.</text>
</comment>
<keyword evidence="4" id="KW-1185">Reference proteome</keyword>
<dbReference type="InterPro" id="IPR035439">
    <property type="entry name" value="UPF0145_dom_sf"/>
</dbReference>
<dbReference type="InterPro" id="IPR002765">
    <property type="entry name" value="UPF0145_YbjQ-like"/>
</dbReference>
<name>A0A0J6XJW6_9ACTN</name>
<evidence type="ECO:0000256" key="1">
    <source>
        <dbReference type="ARBA" id="ARBA00010751"/>
    </source>
</evidence>
<dbReference type="AlphaFoldDB" id="A0A0J6XJW6"/>
<comment type="similarity">
    <text evidence="1 2">Belongs to the UPF0145 family.</text>
</comment>
<organism evidence="3 4">
    <name type="scientific">Streptomyces roseus</name>
    <dbReference type="NCBI Taxonomy" id="66430"/>
    <lineage>
        <taxon>Bacteria</taxon>
        <taxon>Bacillati</taxon>
        <taxon>Actinomycetota</taxon>
        <taxon>Actinomycetes</taxon>
        <taxon>Kitasatosporales</taxon>
        <taxon>Streptomycetaceae</taxon>
        <taxon>Streptomyces</taxon>
    </lineage>
</organism>
<accession>A0A0J6XJW6</accession>
<dbReference type="Pfam" id="PF01906">
    <property type="entry name" value="YbjQ_1"/>
    <property type="match status" value="1"/>
</dbReference>
<dbReference type="HAMAP" id="MF_00338">
    <property type="entry name" value="UPF0145"/>
    <property type="match status" value="1"/>
</dbReference>
<dbReference type="RefSeq" id="WP_048478713.1">
    <property type="nucleotide sequence ID" value="NZ_JBEZIN010000083.1"/>
</dbReference>
<dbReference type="SUPFAM" id="SSF117782">
    <property type="entry name" value="YbjQ-like"/>
    <property type="match status" value="1"/>
</dbReference>
<dbReference type="EMBL" id="LFML01000100">
    <property type="protein sequence ID" value="KMO95489.1"/>
    <property type="molecule type" value="Genomic_DNA"/>
</dbReference>
<evidence type="ECO:0000313" key="3">
    <source>
        <dbReference type="EMBL" id="KMO95489.1"/>
    </source>
</evidence>
<evidence type="ECO:0000256" key="2">
    <source>
        <dbReference type="HAMAP-Rule" id="MF_00338"/>
    </source>
</evidence>
<reference evidence="3 4" key="1">
    <citation type="submission" date="2015-06" db="EMBL/GenBank/DDBJ databases">
        <title>Recapitulation of the evolution of biosynthetic gene clusters reveals hidden chemical diversity on bacterial genomes.</title>
        <authorList>
            <person name="Cruz-Morales P."/>
            <person name="Martinez-Guerrero C."/>
            <person name="Morales-Escalante M.A."/>
            <person name="Yanez-Guerra L.A."/>
            <person name="Kopp J.F."/>
            <person name="Feldmann J."/>
            <person name="Ramos-Aboites H.E."/>
            <person name="Barona-Gomez F."/>
        </authorList>
    </citation>
    <scope>NUCLEOTIDE SEQUENCE [LARGE SCALE GENOMIC DNA]</scope>
    <source>
        <strain evidence="3 4">ATCC 31245</strain>
    </source>
</reference>
<sequence length="124" mass="12912">MGIEDYSGGPGAQQTGVLVVTTNDVPGYRVERVIGEVFGLTVRSRHLGSQIGAGLKSMIGGELKGLTKTLVETRNQAMERLIEAAKARGGNAVLMMRFDVTEAADVGTEVCAYGTAVVITPAAS</sequence>
<evidence type="ECO:0000313" key="4">
    <source>
        <dbReference type="Proteomes" id="UP000035932"/>
    </source>
</evidence>
<dbReference type="PATRIC" id="fig|66430.4.peg.187"/>
<gene>
    <name evidence="3" type="ORF">ACS04_23570</name>
</gene>
<dbReference type="STRING" id="66430.ACS04_23570"/>
<dbReference type="OrthoDB" id="9796448at2"/>
<protein>
    <recommendedName>
        <fullName evidence="2">UPF0145 protein ACS04_23570</fullName>
    </recommendedName>
</protein>
<dbReference type="Proteomes" id="UP000035932">
    <property type="component" value="Unassembled WGS sequence"/>
</dbReference>
<dbReference type="PANTHER" id="PTHR34068">
    <property type="entry name" value="UPF0145 PROTEIN YBJQ"/>
    <property type="match status" value="1"/>
</dbReference>
<proteinExistence type="inferred from homology"/>
<dbReference type="PANTHER" id="PTHR34068:SF2">
    <property type="entry name" value="UPF0145 PROTEIN SCO3412"/>
    <property type="match status" value="1"/>
</dbReference>